<keyword evidence="2" id="KW-1185">Reference proteome</keyword>
<dbReference type="EMBL" id="ASPP01023516">
    <property type="protein sequence ID" value="ETO10343.1"/>
    <property type="molecule type" value="Genomic_DNA"/>
</dbReference>
<dbReference type="Proteomes" id="UP000023152">
    <property type="component" value="Unassembled WGS sequence"/>
</dbReference>
<evidence type="ECO:0000313" key="2">
    <source>
        <dbReference type="Proteomes" id="UP000023152"/>
    </source>
</evidence>
<reference evidence="1 2" key="1">
    <citation type="journal article" date="2013" name="Curr. Biol.">
        <title>The Genome of the Foraminiferan Reticulomyxa filosa.</title>
        <authorList>
            <person name="Glockner G."/>
            <person name="Hulsmann N."/>
            <person name="Schleicher M."/>
            <person name="Noegel A.A."/>
            <person name="Eichinger L."/>
            <person name="Gallinger C."/>
            <person name="Pawlowski J."/>
            <person name="Sierra R."/>
            <person name="Euteneuer U."/>
            <person name="Pillet L."/>
            <person name="Moustafa A."/>
            <person name="Platzer M."/>
            <person name="Groth M."/>
            <person name="Szafranski K."/>
            <person name="Schliwa M."/>
        </authorList>
    </citation>
    <scope>NUCLEOTIDE SEQUENCE [LARGE SCALE GENOMIC DNA]</scope>
</reference>
<name>X6M8M6_RETFI</name>
<evidence type="ECO:0000313" key="1">
    <source>
        <dbReference type="EMBL" id="ETO10343.1"/>
    </source>
</evidence>
<comment type="caution">
    <text evidence="1">The sequence shown here is derived from an EMBL/GenBank/DDBJ whole genome shotgun (WGS) entry which is preliminary data.</text>
</comment>
<organism evidence="1 2">
    <name type="scientific">Reticulomyxa filosa</name>
    <dbReference type="NCBI Taxonomy" id="46433"/>
    <lineage>
        <taxon>Eukaryota</taxon>
        <taxon>Sar</taxon>
        <taxon>Rhizaria</taxon>
        <taxon>Retaria</taxon>
        <taxon>Foraminifera</taxon>
        <taxon>Monothalamids</taxon>
        <taxon>Reticulomyxidae</taxon>
        <taxon>Reticulomyxa</taxon>
    </lineage>
</organism>
<sequence>MSIIKWLKLSHVGYLSYVNSFIVYFLNLENSKTKGYLFQFQFFVLLIMHEYHPWPENYKIFWPSYCYGLVWLCRCIYKIMNNPNLFFQQLNRKAVGYALETHKLQQKMTTEIVDPEIKEKINKHNTKSDKIKVELLFQLKKESRFFVVNVSQKNLVKMYEFESACQKEFSFFDWSKEQDQSSNGLQQKANCLFFYNTKHVHRKNSNKQNYHGSGLRTKHFGRVFIELAKTNKQPFDICIYICFSQDVLIHKKIMLNYITVT</sequence>
<protein>
    <submittedName>
        <fullName evidence="1">Uncharacterized protein</fullName>
    </submittedName>
</protein>
<gene>
    <name evidence="1" type="ORF">RFI_27034</name>
</gene>
<accession>X6M8M6</accession>
<dbReference type="AlphaFoldDB" id="X6M8M6"/>
<proteinExistence type="predicted"/>